<reference evidence="7" key="1">
    <citation type="submission" date="2016-06" db="EMBL/GenBank/DDBJ databases">
        <authorList>
            <person name="Zhan P."/>
        </authorList>
    </citation>
    <scope>NUCLEOTIDE SEQUENCE [LARGE SCALE GENOMIC DNA]</scope>
    <source>
        <strain evidence="7">T28</strain>
    </source>
</reference>
<dbReference type="PANTHER" id="PTHR44688:SF16">
    <property type="entry name" value="DNA-BINDING TRANSCRIPTIONAL ACTIVATOR DEVR_DOSR"/>
    <property type="match status" value="1"/>
</dbReference>
<sequence>MAKNLVYIFLLFLSITCFSQYTFKGHIAEKVSSKTIYLSIIEDYRKLERISMEQILKKTTTDSLGFFMFTGNNLSQENRIYRIHLDDCPDTVSNSEHFFGSCVNSKSILFIANNTDTVEFPTSFANQALCEITSTNNSSSSFLEIDVLKEQMAFDFNDFRSDANKKLNSQKWFKTLQDFGKKLNEPLAELYIFNFLSDKRNETYAYYQKNITETTYYTELGERLLLKYPNAPFTQLYLDEIAIDQKYSNLKNSNSGTFKWILYLLLTFSIFLNIYLFLKHKKFTQSIQNNAIAKLTEQEQNIVEEILKNKTNKEIASEMFISVSTVKTHINNLYKKLKVNSRDEIKQRFQ</sequence>
<dbReference type="PANTHER" id="PTHR44688">
    <property type="entry name" value="DNA-BINDING TRANSCRIPTIONAL ACTIVATOR DEVR_DOSR"/>
    <property type="match status" value="1"/>
</dbReference>
<protein>
    <recommendedName>
        <fullName evidence="5">HTH luxR-type domain-containing protein</fullName>
    </recommendedName>
</protein>
<gene>
    <name evidence="6" type="ORF">A9200_17450</name>
</gene>
<comment type="caution">
    <text evidence="6">The sequence shown here is derived from an EMBL/GenBank/DDBJ whole genome shotgun (WGS) entry which is preliminary data.</text>
</comment>
<keyword evidence="4" id="KW-1133">Transmembrane helix</keyword>
<keyword evidence="1" id="KW-0805">Transcription regulation</keyword>
<keyword evidence="7" id="KW-1185">Reference proteome</keyword>
<dbReference type="GO" id="GO:0006355">
    <property type="term" value="P:regulation of DNA-templated transcription"/>
    <property type="evidence" value="ECO:0007669"/>
    <property type="project" value="InterPro"/>
</dbReference>
<evidence type="ECO:0000313" key="6">
    <source>
        <dbReference type="EMBL" id="OBR39391.1"/>
    </source>
</evidence>
<feature type="domain" description="HTH luxR-type" evidence="5">
    <location>
        <begin position="288"/>
        <end position="350"/>
    </location>
</feature>
<dbReference type="GO" id="GO:0003677">
    <property type="term" value="F:DNA binding"/>
    <property type="evidence" value="ECO:0007669"/>
    <property type="project" value="UniProtKB-KW"/>
</dbReference>
<proteinExistence type="predicted"/>
<evidence type="ECO:0000256" key="2">
    <source>
        <dbReference type="ARBA" id="ARBA00023125"/>
    </source>
</evidence>
<dbReference type="RefSeq" id="WP_068484466.1">
    <property type="nucleotide sequence ID" value="NZ_LZFP01000011.1"/>
</dbReference>
<evidence type="ECO:0000256" key="4">
    <source>
        <dbReference type="SAM" id="Phobius"/>
    </source>
</evidence>
<dbReference type="Pfam" id="PF00196">
    <property type="entry name" value="GerE"/>
    <property type="match status" value="1"/>
</dbReference>
<organism evidence="6 7">
    <name type="scientific">Maribacter hydrothermalis</name>
    <dbReference type="NCBI Taxonomy" id="1836467"/>
    <lineage>
        <taxon>Bacteria</taxon>
        <taxon>Pseudomonadati</taxon>
        <taxon>Bacteroidota</taxon>
        <taxon>Flavobacteriia</taxon>
        <taxon>Flavobacteriales</taxon>
        <taxon>Flavobacteriaceae</taxon>
        <taxon>Maribacter</taxon>
    </lineage>
</organism>
<dbReference type="EMBL" id="LZFP01000011">
    <property type="protein sequence ID" value="OBR39391.1"/>
    <property type="molecule type" value="Genomic_DNA"/>
</dbReference>
<dbReference type="PRINTS" id="PR00038">
    <property type="entry name" value="HTHLUXR"/>
</dbReference>
<evidence type="ECO:0000256" key="1">
    <source>
        <dbReference type="ARBA" id="ARBA00023015"/>
    </source>
</evidence>
<dbReference type="PROSITE" id="PS50043">
    <property type="entry name" value="HTH_LUXR_2"/>
    <property type="match status" value="1"/>
</dbReference>
<evidence type="ECO:0000313" key="7">
    <source>
        <dbReference type="Proteomes" id="UP000092164"/>
    </source>
</evidence>
<keyword evidence="3" id="KW-0804">Transcription</keyword>
<dbReference type="SUPFAM" id="SSF46894">
    <property type="entry name" value="C-terminal effector domain of the bipartite response regulators"/>
    <property type="match status" value="1"/>
</dbReference>
<keyword evidence="4" id="KW-0812">Transmembrane</keyword>
<dbReference type="InterPro" id="IPR000792">
    <property type="entry name" value="Tscrpt_reg_LuxR_C"/>
</dbReference>
<name>A0A1B7Z9J0_9FLAO</name>
<dbReference type="SMART" id="SM00421">
    <property type="entry name" value="HTH_LUXR"/>
    <property type="match status" value="1"/>
</dbReference>
<dbReference type="STRING" id="1836467.BTR34_04870"/>
<feature type="transmembrane region" description="Helical" evidence="4">
    <location>
        <begin position="260"/>
        <end position="278"/>
    </location>
</feature>
<dbReference type="CDD" id="cd06170">
    <property type="entry name" value="LuxR_C_like"/>
    <property type="match status" value="1"/>
</dbReference>
<evidence type="ECO:0000256" key="3">
    <source>
        <dbReference type="ARBA" id="ARBA00023163"/>
    </source>
</evidence>
<dbReference type="AlphaFoldDB" id="A0A1B7Z9J0"/>
<keyword evidence="4" id="KW-0472">Membrane</keyword>
<evidence type="ECO:0000259" key="5">
    <source>
        <dbReference type="PROSITE" id="PS50043"/>
    </source>
</evidence>
<dbReference type="InterPro" id="IPR016032">
    <property type="entry name" value="Sig_transdc_resp-reg_C-effctor"/>
</dbReference>
<accession>A0A1B7Z9J0</accession>
<dbReference type="Proteomes" id="UP000092164">
    <property type="component" value="Unassembled WGS sequence"/>
</dbReference>
<dbReference type="InterPro" id="IPR036388">
    <property type="entry name" value="WH-like_DNA-bd_sf"/>
</dbReference>
<dbReference type="Gene3D" id="1.10.10.10">
    <property type="entry name" value="Winged helix-like DNA-binding domain superfamily/Winged helix DNA-binding domain"/>
    <property type="match status" value="1"/>
</dbReference>
<keyword evidence="2" id="KW-0238">DNA-binding</keyword>